<sequence>MLLFGGTIVKVSLTGVYLRYVKEGLRPFLVVAGLILVAAAVMTLWHEWRKPSASKQHDHGHDDGHGHAHEPWVGWLMMLPALALLLMAPPALGSYAAGQAGTISASEISDAPPLPPGDVVPLSLLEYASRSLYDGGKSLAGRKVRLVGFITPGADGKPMLARIIMSCCAADGRPIKVGLAGDVPSAAPDTWVEVVGRYTATTSKDPVNDADIPYLEVASWTQTATPEKPYQ</sequence>
<keyword evidence="1" id="KW-1133">Transmembrane helix</keyword>
<dbReference type="EMBL" id="LT607753">
    <property type="protein sequence ID" value="SCG38874.1"/>
    <property type="molecule type" value="Genomic_DNA"/>
</dbReference>
<dbReference type="Pfam" id="PF09323">
    <property type="entry name" value="DUF1980"/>
    <property type="match status" value="1"/>
</dbReference>
<evidence type="ECO:0000259" key="3">
    <source>
        <dbReference type="Pfam" id="PF21537"/>
    </source>
</evidence>
<keyword evidence="1" id="KW-0812">Transmembrane</keyword>
<feature type="domain" description="DUF1980" evidence="2">
    <location>
        <begin position="1"/>
        <end position="101"/>
    </location>
</feature>
<dbReference type="RefSeq" id="WP_408630756.1">
    <property type="nucleotide sequence ID" value="NZ_LT607753.1"/>
</dbReference>
<feature type="transmembrane region" description="Helical" evidence="1">
    <location>
        <begin position="72"/>
        <end position="92"/>
    </location>
</feature>
<protein>
    <submittedName>
        <fullName evidence="4">TIGR03943 family protein</fullName>
    </submittedName>
</protein>
<dbReference type="Proteomes" id="UP000198215">
    <property type="component" value="Chromosome I"/>
</dbReference>
<dbReference type="NCBIfam" id="TIGR03943">
    <property type="entry name" value="TIGR03943 family putative permease subunit"/>
    <property type="match status" value="1"/>
</dbReference>
<evidence type="ECO:0000259" key="2">
    <source>
        <dbReference type="Pfam" id="PF09323"/>
    </source>
</evidence>
<evidence type="ECO:0000256" key="1">
    <source>
        <dbReference type="SAM" id="Phobius"/>
    </source>
</evidence>
<dbReference type="Pfam" id="PF21537">
    <property type="entry name" value="DUF1980_C"/>
    <property type="match status" value="1"/>
</dbReference>
<keyword evidence="5" id="KW-1185">Reference proteome</keyword>
<evidence type="ECO:0000313" key="5">
    <source>
        <dbReference type="Proteomes" id="UP000198215"/>
    </source>
</evidence>
<dbReference type="InterPro" id="IPR015402">
    <property type="entry name" value="DUF1980"/>
</dbReference>
<dbReference type="InterPro" id="IPR048493">
    <property type="entry name" value="DUF1980_N"/>
</dbReference>
<dbReference type="InterPro" id="IPR048447">
    <property type="entry name" value="DUF1980_C"/>
</dbReference>
<evidence type="ECO:0000313" key="4">
    <source>
        <dbReference type="EMBL" id="SCG38874.1"/>
    </source>
</evidence>
<accession>A0A1C5GYN5</accession>
<dbReference type="PANTHER" id="PTHR40047:SF1">
    <property type="entry name" value="UPF0703 PROTEIN YCGQ"/>
    <property type="match status" value="1"/>
</dbReference>
<name>A0A1C5GYN5_9ACTN</name>
<reference evidence="5" key="1">
    <citation type="submission" date="2016-06" db="EMBL/GenBank/DDBJ databases">
        <authorList>
            <person name="Varghese N."/>
            <person name="Submissions Spin"/>
        </authorList>
    </citation>
    <scope>NUCLEOTIDE SEQUENCE [LARGE SCALE GENOMIC DNA]</scope>
    <source>
        <strain evidence="5">DSM 45161</strain>
    </source>
</reference>
<proteinExistence type="predicted"/>
<dbReference type="InterPro" id="IPR052955">
    <property type="entry name" value="UPF0703_membrane_permease"/>
</dbReference>
<dbReference type="PANTHER" id="PTHR40047">
    <property type="entry name" value="UPF0703 PROTEIN YCGQ"/>
    <property type="match status" value="1"/>
</dbReference>
<feature type="transmembrane region" description="Helical" evidence="1">
    <location>
        <begin position="28"/>
        <end position="45"/>
    </location>
</feature>
<keyword evidence="1" id="KW-0472">Membrane</keyword>
<feature type="domain" description="DUF1980" evidence="3">
    <location>
        <begin position="132"/>
        <end position="230"/>
    </location>
</feature>
<gene>
    <name evidence="4" type="ORF">GA0070614_0572</name>
</gene>
<organism evidence="4 5">
    <name type="scientific">Micromonospora coxensis</name>
    <dbReference type="NCBI Taxonomy" id="356852"/>
    <lineage>
        <taxon>Bacteria</taxon>
        <taxon>Bacillati</taxon>
        <taxon>Actinomycetota</taxon>
        <taxon>Actinomycetes</taxon>
        <taxon>Micromonosporales</taxon>
        <taxon>Micromonosporaceae</taxon>
        <taxon>Micromonospora</taxon>
    </lineage>
</organism>
<dbReference type="AlphaFoldDB" id="A0A1C5GYN5"/>